<feature type="transmembrane region" description="Helical" evidence="1">
    <location>
        <begin position="20"/>
        <end position="43"/>
    </location>
</feature>
<feature type="transmembrane region" description="Helical" evidence="1">
    <location>
        <begin position="212"/>
        <end position="234"/>
    </location>
</feature>
<feature type="transmembrane region" description="Helical" evidence="1">
    <location>
        <begin position="162"/>
        <end position="183"/>
    </location>
</feature>
<organism evidence="3 4">
    <name type="scientific">Chryseolinea soli</name>
    <dbReference type="NCBI Taxonomy" id="2321403"/>
    <lineage>
        <taxon>Bacteria</taxon>
        <taxon>Pseudomonadati</taxon>
        <taxon>Bacteroidota</taxon>
        <taxon>Cytophagia</taxon>
        <taxon>Cytophagales</taxon>
        <taxon>Fulvivirgaceae</taxon>
        <taxon>Chryseolinea</taxon>
    </lineage>
</organism>
<evidence type="ECO:0000259" key="2">
    <source>
        <dbReference type="Pfam" id="PF01757"/>
    </source>
</evidence>
<evidence type="ECO:0000256" key="1">
    <source>
        <dbReference type="SAM" id="Phobius"/>
    </source>
</evidence>
<keyword evidence="1" id="KW-0472">Membrane</keyword>
<keyword evidence="4" id="KW-1185">Reference proteome</keyword>
<dbReference type="InterPro" id="IPR050879">
    <property type="entry name" value="Acyltransferase_3"/>
</dbReference>
<keyword evidence="1" id="KW-0812">Transmembrane</keyword>
<feature type="transmembrane region" description="Helical" evidence="1">
    <location>
        <begin position="341"/>
        <end position="362"/>
    </location>
</feature>
<keyword evidence="1" id="KW-1133">Transmembrane helix</keyword>
<dbReference type="OrthoDB" id="9796461at2"/>
<dbReference type="KEGG" id="chk:D4L85_14225"/>
<dbReference type="InterPro" id="IPR002656">
    <property type="entry name" value="Acyl_transf_3_dom"/>
</dbReference>
<name>A0A385SLG4_9BACT</name>
<keyword evidence="3" id="KW-0808">Transferase</keyword>
<dbReference type="PANTHER" id="PTHR23028">
    <property type="entry name" value="ACETYLTRANSFERASE"/>
    <property type="match status" value="1"/>
</dbReference>
<evidence type="ECO:0000313" key="3">
    <source>
        <dbReference type="EMBL" id="AYB31652.1"/>
    </source>
</evidence>
<dbReference type="AlphaFoldDB" id="A0A385SLG4"/>
<feature type="transmembrane region" description="Helical" evidence="1">
    <location>
        <begin position="246"/>
        <end position="265"/>
    </location>
</feature>
<dbReference type="RefSeq" id="WP_119754922.1">
    <property type="nucleotide sequence ID" value="NZ_CP032382.1"/>
</dbReference>
<dbReference type="GO" id="GO:0016020">
    <property type="term" value="C:membrane"/>
    <property type="evidence" value="ECO:0007669"/>
    <property type="project" value="TreeGrafter"/>
</dbReference>
<feature type="transmembrane region" description="Helical" evidence="1">
    <location>
        <begin position="98"/>
        <end position="118"/>
    </location>
</feature>
<dbReference type="Proteomes" id="UP000266183">
    <property type="component" value="Chromosome"/>
</dbReference>
<proteinExistence type="predicted"/>
<evidence type="ECO:0000313" key="4">
    <source>
        <dbReference type="Proteomes" id="UP000266183"/>
    </source>
</evidence>
<feature type="transmembrane region" description="Helical" evidence="1">
    <location>
        <begin position="55"/>
        <end position="78"/>
    </location>
</feature>
<dbReference type="EMBL" id="CP032382">
    <property type="protein sequence ID" value="AYB31652.1"/>
    <property type="molecule type" value="Genomic_DNA"/>
</dbReference>
<reference evidence="4" key="1">
    <citation type="submission" date="2018-09" db="EMBL/GenBank/DDBJ databases">
        <title>Chryseolinea sp. KIS68-18 isolated from soil.</title>
        <authorList>
            <person name="Weon H.-Y."/>
            <person name="Kwon S.-W."/>
            <person name="Lee S.A."/>
        </authorList>
    </citation>
    <scope>NUCLEOTIDE SEQUENCE [LARGE SCALE GENOMIC DNA]</scope>
    <source>
        <strain evidence="4">KIS68-18</strain>
    </source>
</reference>
<sequence length="374" mass="43438">MTTTDSLTAPKRYFSNLDGLRFVLAMVVFFAHSRLGVTLISVIPFDFVKRLVSVFSNGGLGVSFFFTLSGYLITYLIIEEKETSGAFHIRNFYIRRALRIWPLYYATLLFTFFIYPIIKVKLGYPNENPYHFLYQLLFLGNFDSIQVHQFDLVGLAPMMIGINWSIGIEEQFYIFWPVLFLLFRGRRFWIAITLVIVSSFFLRTFVLQGPALYYHTFSRMSDLAVGGLLGYLSYYNKTFVTRMEQMPRWVVCVIYASGFLLLMYGTHTVDSTVVSLFFGFVIVDQNFAKRSFYKFGDHKLLSSLGKYSYSLYLLHPIGIQASILIFRFSKLDPLAGFFYGVLYALIALIASMALSMLSYRFIESYFLNLRKKFY</sequence>
<dbReference type="GO" id="GO:0016747">
    <property type="term" value="F:acyltransferase activity, transferring groups other than amino-acyl groups"/>
    <property type="evidence" value="ECO:0007669"/>
    <property type="project" value="InterPro"/>
</dbReference>
<dbReference type="PANTHER" id="PTHR23028:SF53">
    <property type="entry name" value="ACYL_TRANSF_3 DOMAIN-CONTAINING PROTEIN"/>
    <property type="match status" value="1"/>
</dbReference>
<dbReference type="Pfam" id="PF01757">
    <property type="entry name" value="Acyl_transf_3"/>
    <property type="match status" value="1"/>
</dbReference>
<gene>
    <name evidence="3" type="ORF">D4L85_14225</name>
</gene>
<feature type="transmembrane region" description="Helical" evidence="1">
    <location>
        <begin position="309"/>
        <end position="329"/>
    </location>
</feature>
<accession>A0A385SLG4</accession>
<keyword evidence="3" id="KW-0012">Acyltransferase</keyword>
<protein>
    <submittedName>
        <fullName evidence="3">Acyltransferase</fullName>
    </submittedName>
</protein>
<dbReference type="GO" id="GO:0000271">
    <property type="term" value="P:polysaccharide biosynthetic process"/>
    <property type="evidence" value="ECO:0007669"/>
    <property type="project" value="TreeGrafter"/>
</dbReference>
<feature type="transmembrane region" description="Helical" evidence="1">
    <location>
        <begin position="188"/>
        <end position="206"/>
    </location>
</feature>
<feature type="domain" description="Acyltransferase 3" evidence="2">
    <location>
        <begin position="16"/>
        <end position="356"/>
    </location>
</feature>